<dbReference type="CDD" id="cd14014">
    <property type="entry name" value="STKc_PknB_like"/>
    <property type="match status" value="1"/>
</dbReference>
<gene>
    <name evidence="9" type="ORF">IRI77_33545</name>
</gene>
<dbReference type="PROSITE" id="PS00108">
    <property type="entry name" value="PROTEIN_KINASE_ST"/>
    <property type="match status" value="1"/>
</dbReference>
<evidence type="ECO:0000256" key="1">
    <source>
        <dbReference type="ARBA" id="ARBA00022679"/>
    </source>
</evidence>
<dbReference type="Proteomes" id="UP000593892">
    <property type="component" value="Chromosome"/>
</dbReference>
<evidence type="ECO:0000259" key="8">
    <source>
        <dbReference type="PROSITE" id="PS50011"/>
    </source>
</evidence>
<keyword evidence="3 9" id="KW-0418">Kinase</keyword>
<feature type="region of interest" description="Disordered" evidence="7">
    <location>
        <begin position="850"/>
        <end position="1010"/>
    </location>
</feature>
<dbReference type="InterPro" id="IPR008271">
    <property type="entry name" value="Ser/Thr_kinase_AS"/>
</dbReference>
<dbReference type="InterPro" id="IPR011990">
    <property type="entry name" value="TPR-like_helical_dom_sf"/>
</dbReference>
<dbReference type="InterPro" id="IPR013229">
    <property type="entry name" value="PEGA"/>
</dbReference>
<dbReference type="InterPro" id="IPR011009">
    <property type="entry name" value="Kinase-like_dom_sf"/>
</dbReference>
<feature type="compositionally biased region" description="Pro residues" evidence="7">
    <location>
        <begin position="948"/>
        <end position="964"/>
    </location>
</feature>
<keyword evidence="1" id="KW-0808">Transferase</keyword>
<organism evidence="9 10">
    <name type="scientific">Paludibaculum fermentans</name>
    <dbReference type="NCBI Taxonomy" id="1473598"/>
    <lineage>
        <taxon>Bacteria</taxon>
        <taxon>Pseudomonadati</taxon>
        <taxon>Acidobacteriota</taxon>
        <taxon>Terriglobia</taxon>
        <taxon>Bryobacterales</taxon>
        <taxon>Bryobacteraceae</taxon>
        <taxon>Paludibaculum</taxon>
    </lineage>
</organism>
<dbReference type="PROSITE" id="PS00107">
    <property type="entry name" value="PROTEIN_KINASE_ATP"/>
    <property type="match status" value="1"/>
</dbReference>
<dbReference type="Pfam" id="PF00069">
    <property type="entry name" value="Pkinase"/>
    <property type="match status" value="1"/>
</dbReference>
<evidence type="ECO:0000256" key="2">
    <source>
        <dbReference type="ARBA" id="ARBA00022741"/>
    </source>
</evidence>
<dbReference type="KEGG" id="pfer:IRI77_33545"/>
<evidence type="ECO:0000256" key="5">
    <source>
        <dbReference type="PROSITE-ProRule" id="PRU10141"/>
    </source>
</evidence>
<dbReference type="PANTHER" id="PTHR43289">
    <property type="entry name" value="MITOGEN-ACTIVATED PROTEIN KINASE KINASE KINASE 20-RELATED"/>
    <property type="match status" value="1"/>
</dbReference>
<evidence type="ECO:0000256" key="4">
    <source>
        <dbReference type="ARBA" id="ARBA00022840"/>
    </source>
</evidence>
<dbReference type="PANTHER" id="PTHR43289:SF30">
    <property type="entry name" value="NON-SPECIFIC SERINE_THREONINE PROTEIN KINASE"/>
    <property type="match status" value="1"/>
</dbReference>
<reference evidence="9 10" key="1">
    <citation type="submission" date="2020-10" db="EMBL/GenBank/DDBJ databases">
        <title>Complete genome sequence of Paludibaculum fermentans P105T, a facultatively anaerobic acidobacterium capable of dissimilatory Fe(III) reduction.</title>
        <authorList>
            <person name="Dedysh S.N."/>
            <person name="Beletsky A.V."/>
            <person name="Kulichevskaya I.S."/>
            <person name="Mardanov A.V."/>
            <person name="Ravin N.V."/>
        </authorList>
    </citation>
    <scope>NUCLEOTIDE SEQUENCE [LARGE SCALE GENOMIC DNA]</scope>
    <source>
        <strain evidence="9 10">P105</strain>
    </source>
</reference>
<dbReference type="Gene3D" id="1.10.510.10">
    <property type="entry name" value="Transferase(Phosphotransferase) domain 1"/>
    <property type="match status" value="1"/>
</dbReference>
<dbReference type="Gene3D" id="2.60.40.1120">
    <property type="entry name" value="Carboxypeptidase-like, regulatory domain"/>
    <property type="match status" value="1"/>
</dbReference>
<feature type="compositionally biased region" description="Pro residues" evidence="7">
    <location>
        <begin position="859"/>
        <end position="941"/>
    </location>
</feature>
<evidence type="ECO:0000256" key="6">
    <source>
        <dbReference type="SAM" id="Coils"/>
    </source>
</evidence>
<dbReference type="Gene3D" id="3.30.200.20">
    <property type="entry name" value="Phosphorylase Kinase, domain 1"/>
    <property type="match status" value="1"/>
</dbReference>
<dbReference type="GO" id="GO:0005524">
    <property type="term" value="F:ATP binding"/>
    <property type="evidence" value="ECO:0007669"/>
    <property type="project" value="UniProtKB-UniRule"/>
</dbReference>
<name>A0A7S7SJU8_PALFE</name>
<keyword evidence="4 5" id="KW-0067">ATP-binding</keyword>
<dbReference type="InterPro" id="IPR017441">
    <property type="entry name" value="Protein_kinase_ATP_BS"/>
</dbReference>
<keyword evidence="2 5" id="KW-0547">Nucleotide-binding</keyword>
<sequence>MHPPVSGRSRYELREVLGRGGMGVVYKAYDTLMHREVALKTILDVQSKAALDLFYREWGLQASITHPNIAEIYDIGEMQHEGAVRPYFVMPLLPGTTLTELIRTSSARLTIDRALGILTQVCRGLQAAHDRGLIHRDLKPSNVFVLEDDSVRIIDFGIAHVETSAQTSVRGTLAYMAPELLQMKPASVASDIFALGVLSYESLTRRRPFEGSNDAELSRAILYSSPHPISELVQGVPLNVSRTIHKAMAKQPWHRYASAREFGETLIKAQRGEPIDFFDSAKVLPRVERASRAYERGEYQVATEILNELECEGHIEQEILLLRRQVEQTQRQLTVRGFLDSARRFAEEEEFALSLRKVQEALDLDPENTDAQALRNEVEKQRRARKIEEWAALAKKHLENNAFTHARTALQSLLELRPNEPNALALLAEIQRKEQEFEKIRQEKSRLVASARDAWQRGEVTSALTNLEKWVNLDGQAPETDAERMVSLQSFYKQVRGEHEALKNSYDKARHLLSEGDHAGSLAICNQYLAKYPGHALFQALKFDVEERQRQNLSAYIAETDRRVDNEADLDRRVAVLEEALRQHPGESHFERALKLTRDKRDLVSSVASRARLHEDEGRFGEALDQWEVLRAIHASFPGLEYEIDRVQKRRDSQALVDARSGWIRQIDHHIEARDFTKAAASASQALAEFPGDQELIELRKMADEKYAQVNLAVSLLEQGRAVAAEGQPEAALELLHKAYQTDRDNPMIRSALVNALALRAKNVADTDPTSADELVGQILKIDPGHTIGLNLRALRADKKKEEFIGWCTAQARKLQAAGDLEGAIVIVQEGLSKYPNDARLNQLYTTLDRTQGGIRKMPQPPPLPAPPPPAAAAPGPPPPVVPPKPGPAPSVPQPPTRVPTMAPPVVPPPPGPGGNVPPPLPVQSPPVVPPPPSAAVPLPPQASVNVPPTPPLPPPGPGVPPLPVTERPIAGKSPLPAEPAVPPTTVISPVAPPTVLKSQAPPPPPAKPSSLATLVNSSKTIRYGLVGAAALILIASVAAIFKKAQPVGPVLVKVEVRTTPQGAKISISDQDRGVSNLKLDLTPGEYRAAAELEGYQPTFSTFTVRPGAPIVVDLTLLPWKPAVRVVSEAEVTQATLSGQTMNPGAPGEYAVDSLGEGSYQLRIVSPKGEVSAGLQLSPRSVATLAGPIQVKDLGLMLVNQYLDRVVIYYSDPTSKVSLDGQPAQPVPVDGLSINGVKTGAHTVNVEVGTTTRTLTFTMAQTPIVQAFVLGKAEADMGTILVKAGEENVSVTINGYPHYLKTRQGQVRLVSIKPGTYKLAIAKDGFEVPPAQNVEVKKGEEAIVEFKLKQIAKLATAKIQGAPGAQLFIDGQAAGSLAPDGTFSVDVAPGSHSFELHRGTAKSKPVTRDFKSGETVQVAVDLPAQQVNGTVRFEVTPSDATLTIRRANEPESQARPVSQNPLSLPEGSYIVFAASPKHTSSVANLNVQNGVSQTLTLSLRALEDRQPKKAAETHGLGDFDDPNGWSNEGEWNVRKGGKYVTYRLANTAAVFQFQIQQRKGKRLQWFLHYTDSRNHVLFRLDKTSFSRVLVAGGKSTDQARIEHHLQDTGTYEVRITVDSDRIVHELRNGDRWVVVDSYSEKGVDLAAGKFGFYVPESLIPGHDEYGVKKFTMVTKPR</sequence>
<evidence type="ECO:0000313" key="9">
    <source>
        <dbReference type="EMBL" id="QOY87624.1"/>
    </source>
</evidence>
<evidence type="ECO:0000256" key="3">
    <source>
        <dbReference type="ARBA" id="ARBA00022777"/>
    </source>
</evidence>
<evidence type="ECO:0000313" key="10">
    <source>
        <dbReference type="Proteomes" id="UP000593892"/>
    </source>
</evidence>
<proteinExistence type="predicted"/>
<protein>
    <submittedName>
        <fullName evidence="9">Protein kinase</fullName>
    </submittedName>
</protein>
<dbReference type="PROSITE" id="PS50011">
    <property type="entry name" value="PROTEIN_KINASE_DOM"/>
    <property type="match status" value="1"/>
</dbReference>
<feature type="domain" description="Protein kinase" evidence="8">
    <location>
        <begin position="11"/>
        <end position="267"/>
    </location>
</feature>
<dbReference type="EMBL" id="CP063849">
    <property type="protein sequence ID" value="QOY87624.1"/>
    <property type="molecule type" value="Genomic_DNA"/>
</dbReference>
<keyword evidence="6" id="KW-0175">Coiled coil</keyword>
<dbReference type="SMART" id="SM00028">
    <property type="entry name" value="TPR"/>
    <property type="match status" value="4"/>
</dbReference>
<feature type="binding site" evidence="5">
    <location>
        <position position="40"/>
    </location>
    <ligand>
        <name>ATP</name>
        <dbReference type="ChEBI" id="CHEBI:30616"/>
    </ligand>
</feature>
<dbReference type="RefSeq" id="WP_194449291.1">
    <property type="nucleotide sequence ID" value="NZ_CP063849.1"/>
</dbReference>
<feature type="coiled-coil region" evidence="6">
    <location>
        <begin position="423"/>
        <end position="450"/>
    </location>
</feature>
<dbReference type="SUPFAM" id="SSF56112">
    <property type="entry name" value="Protein kinase-like (PK-like)"/>
    <property type="match status" value="1"/>
</dbReference>
<dbReference type="InterPro" id="IPR000719">
    <property type="entry name" value="Prot_kinase_dom"/>
</dbReference>
<dbReference type="Pfam" id="PF08308">
    <property type="entry name" value="PEGA"/>
    <property type="match status" value="1"/>
</dbReference>
<dbReference type="GO" id="GO:0004674">
    <property type="term" value="F:protein serine/threonine kinase activity"/>
    <property type="evidence" value="ECO:0007669"/>
    <property type="project" value="TreeGrafter"/>
</dbReference>
<evidence type="ECO:0000256" key="7">
    <source>
        <dbReference type="SAM" id="MobiDB-lite"/>
    </source>
</evidence>
<dbReference type="SMART" id="SM00220">
    <property type="entry name" value="S_TKc"/>
    <property type="match status" value="1"/>
</dbReference>
<dbReference type="SUPFAM" id="SSF48452">
    <property type="entry name" value="TPR-like"/>
    <property type="match status" value="3"/>
</dbReference>
<dbReference type="Gene3D" id="1.25.40.10">
    <property type="entry name" value="Tetratricopeptide repeat domain"/>
    <property type="match status" value="2"/>
</dbReference>
<accession>A0A7S7SJU8</accession>
<keyword evidence="10" id="KW-1185">Reference proteome</keyword>
<dbReference type="InterPro" id="IPR019734">
    <property type="entry name" value="TPR_rpt"/>
</dbReference>